<reference evidence="8 9" key="1">
    <citation type="journal article" date="2018" name="PLoS Genet.">
        <title>Population sequencing reveals clonal diversity and ancestral inbreeding in the grapevine cultivar Chardonnay.</title>
        <authorList>
            <person name="Roach M.J."/>
            <person name="Johnson D.L."/>
            <person name="Bohlmann J."/>
            <person name="van Vuuren H.J."/>
            <person name="Jones S.J."/>
            <person name="Pretorius I.S."/>
            <person name="Schmidt S.A."/>
            <person name="Borneman A.R."/>
        </authorList>
    </citation>
    <scope>NUCLEOTIDE SEQUENCE [LARGE SCALE GENOMIC DNA]</scope>
    <source>
        <strain evidence="9">cv. Chardonnay</strain>
        <tissue evidence="8">Leaf</tissue>
    </source>
</reference>
<keyword evidence="4" id="KW-0677">Repeat</keyword>
<keyword evidence="3" id="KW-0812">Transmembrane</keyword>
<dbReference type="EMBL" id="QGNW01000199">
    <property type="protein sequence ID" value="RVW85943.1"/>
    <property type="molecule type" value="Genomic_DNA"/>
</dbReference>
<comment type="caution">
    <text evidence="8">The sequence shown here is derived from an EMBL/GenBank/DDBJ whole genome shotgun (WGS) entry which is preliminary data.</text>
</comment>
<keyword evidence="2" id="KW-0433">Leucine-rich repeat</keyword>
<dbReference type="InterPro" id="IPR001611">
    <property type="entry name" value="Leu-rich_rpt"/>
</dbReference>
<dbReference type="PANTHER" id="PTHR27008">
    <property type="entry name" value="OS04G0122200 PROTEIN"/>
    <property type="match status" value="1"/>
</dbReference>
<evidence type="ECO:0000313" key="9">
    <source>
        <dbReference type="Proteomes" id="UP000288805"/>
    </source>
</evidence>
<dbReference type="SUPFAM" id="SSF52058">
    <property type="entry name" value="L domain-like"/>
    <property type="match status" value="1"/>
</dbReference>
<keyword evidence="5" id="KW-1133">Transmembrane helix</keyword>
<evidence type="ECO:0000259" key="7">
    <source>
        <dbReference type="PROSITE" id="PS50011"/>
    </source>
</evidence>
<dbReference type="Pfam" id="PF00560">
    <property type="entry name" value="LRR_1"/>
    <property type="match status" value="2"/>
</dbReference>
<protein>
    <submittedName>
        <fullName evidence="8">LRR receptor-like serine/threonine-protein kinase EFR</fullName>
    </submittedName>
</protein>
<dbReference type="Gene3D" id="1.10.510.10">
    <property type="entry name" value="Transferase(Phosphotransferase) domain 1"/>
    <property type="match status" value="1"/>
</dbReference>
<sequence length="274" mass="30478">MHAKNGIDNLVELEWLDIRNTGEIPQPLFNIFSLRYLDLGSNNLADLLPMRLCSNLSLLGFINLGENQLKGEIPSSLLHSKEIQVLGPSLNQFTRSRPREIGNLSTTSFGNIEQIDLRRNSLIGDIPTSFGNLTDLQMLNLGGIQHSRKYPQGVGSLGLTQNHYLPGSLPSGIGTWLPDLEGCSNLDFKALVPEYMPNGSLEKWLYSYTPFGFSPKNKMMIDVASGLEYLHHNYSNSVVQCDLKPNKVLLDDDMVAHISNFSIAKLLMGSEFLK</sequence>
<keyword evidence="8" id="KW-0418">Kinase</keyword>
<evidence type="ECO:0000256" key="3">
    <source>
        <dbReference type="ARBA" id="ARBA00022692"/>
    </source>
</evidence>
<proteinExistence type="predicted"/>
<evidence type="ECO:0000256" key="2">
    <source>
        <dbReference type="ARBA" id="ARBA00022614"/>
    </source>
</evidence>
<evidence type="ECO:0000256" key="6">
    <source>
        <dbReference type="ARBA" id="ARBA00023136"/>
    </source>
</evidence>
<dbReference type="Proteomes" id="UP000288805">
    <property type="component" value="Unassembled WGS sequence"/>
</dbReference>
<accession>A0A438HNC0</accession>
<evidence type="ECO:0000256" key="5">
    <source>
        <dbReference type="ARBA" id="ARBA00022989"/>
    </source>
</evidence>
<dbReference type="Pfam" id="PF00069">
    <property type="entry name" value="Pkinase"/>
    <property type="match status" value="1"/>
</dbReference>
<dbReference type="GO" id="GO:0005524">
    <property type="term" value="F:ATP binding"/>
    <property type="evidence" value="ECO:0007669"/>
    <property type="project" value="InterPro"/>
</dbReference>
<dbReference type="AlphaFoldDB" id="A0A438HNC0"/>
<keyword evidence="8" id="KW-0675">Receptor</keyword>
<dbReference type="SUPFAM" id="SSF56112">
    <property type="entry name" value="Protein kinase-like (PK-like)"/>
    <property type="match status" value="1"/>
</dbReference>
<dbReference type="PANTHER" id="PTHR27008:SF585">
    <property type="entry name" value="PROTEIN KINASE DOMAIN-CONTAINING PROTEIN"/>
    <property type="match status" value="1"/>
</dbReference>
<evidence type="ECO:0000313" key="8">
    <source>
        <dbReference type="EMBL" id="RVW85943.1"/>
    </source>
</evidence>
<organism evidence="8 9">
    <name type="scientific">Vitis vinifera</name>
    <name type="common">Grape</name>
    <dbReference type="NCBI Taxonomy" id="29760"/>
    <lineage>
        <taxon>Eukaryota</taxon>
        <taxon>Viridiplantae</taxon>
        <taxon>Streptophyta</taxon>
        <taxon>Embryophyta</taxon>
        <taxon>Tracheophyta</taxon>
        <taxon>Spermatophyta</taxon>
        <taxon>Magnoliopsida</taxon>
        <taxon>eudicotyledons</taxon>
        <taxon>Gunneridae</taxon>
        <taxon>Pentapetalae</taxon>
        <taxon>rosids</taxon>
        <taxon>Vitales</taxon>
        <taxon>Vitaceae</taxon>
        <taxon>Viteae</taxon>
        <taxon>Vitis</taxon>
    </lineage>
</organism>
<dbReference type="InterPro" id="IPR000719">
    <property type="entry name" value="Prot_kinase_dom"/>
</dbReference>
<dbReference type="InterPro" id="IPR011009">
    <property type="entry name" value="Kinase-like_dom_sf"/>
</dbReference>
<dbReference type="InterPro" id="IPR032675">
    <property type="entry name" value="LRR_dom_sf"/>
</dbReference>
<keyword evidence="8" id="KW-0808">Transferase</keyword>
<name>A0A438HNC0_VITVI</name>
<comment type="subcellular location">
    <subcellularLocation>
        <location evidence="1">Membrane</location>
    </subcellularLocation>
</comment>
<dbReference type="PROSITE" id="PS50011">
    <property type="entry name" value="PROTEIN_KINASE_DOM"/>
    <property type="match status" value="1"/>
</dbReference>
<gene>
    <name evidence="8" type="primary">EFR_2</name>
    <name evidence="8" type="ORF">CK203_035376</name>
</gene>
<keyword evidence="6" id="KW-0472">Membrane</keyword>
<dbReference type="InterPro" id="IPR051809">
    <property type="entry name" value="Plant_receptor-like_S/T_kinase"/>
</dbReference>
<dbReference type="PROSITE" id="PS51450">
    <property type="entry name" value="LRR"/>
    <property type="match status" value="1"/>
</dbReference>
<evidence type="ECO:0000256" key="1">
    <source>
        <dbReference type="ARBA" id="ARBA00004370"/>
    </source>
</evidence>
<dbReference type="GO" id="GO:0016020">
    <property type="term" value="C:membrane"/>
    <property type="evidence" value="ECO:0007669"/>
    <property type="project" value="UniProtKB-SubCell"/>
</dbReference>
<feature type="domain" description="Protein kinase" evidence="7">
    <location>
        <begin position="98"/>
        <end position="274"/>
    </location>
</feature>
<dbReference type="Gene3D" id="3.80.10.10">
    <property type="entry name" value="Ribonuclease Inhibitor"/>
    <property type="match status" value="1"/>
</dbReference>
<dbReference type="GO" id="GO:0004672">
    <property type="term" value="F:protein kinase activity"/>
    <property type="evidence" value="ECO:0007669"/>
    <property type="project" value="InterPro"/>
</dbReference>
<evidence type="ECO:0000256" key="4">
    <source>
        <dbReference type="ARBA" id="ARBA00022737"/>
    </source>
</evidence>